<comment type="cofactor">
    <cofactor evidence="1">
        <name>Mn(2+)</name>
        <dbReference type="ChEBI" id="CHEBI:29035"/>
    </cofactor>
</comment>
<dbReference type="GO" id="GO:0006260">
    <property type="term" value="P:DNA replication"/>
    <property type="evidence" value="ECO:0007669"/>
    <property type="project" value="UniProtKB-KW"/>
</dbReference>
<evidence type="ECO:0000256" key="25">
    <source>
        <dbReference type="PIRSR" id="PIRSR622312-50"/>
    </source>
</evidence>
<evidence type="ECO:0000313" key="28">
    <source>
        <dbReference type="Proteomes" id="UP000001554"/>
    </source>
</evidence>
<gene>
    <name evidence="29" type="primary">LOC118412950</name>
</gene>
<sequence>MGDRKRGLPQDSQQPDTKRKKSLPTCGPKSAKATSSVDQNVPKIFQDVRAFILPAGLGKARMDIFKRQIPRFGGDLHGQISSTTSHIVVDDNMEYDRLCRILKVEKPPVHASVVHANWVSDCIESRTLLGTDEYTIKVPASVTLIPQKKTTSEDEKESVSKSEGRSQATGQSDLPVQKVDDEGDQKDSGVESAATSQPSPAKDAWWWRKNKTKVPTGEDSDDSSYIPTDEDEDEEDAGNQLQEVESSPSTSASSTPNTSPQKLPRGKWVCAEPSTSKGVNYNKHITDKFQLLAKAYKNTSDQWRALSYTKAIAILQRHPKPITSWEEAHSLPGVGQRLADKIWEVVESGHLRKLDHLGPEHEALNLFNDVWGAGAKTAQQWLQQGLRTLDDLRTKAKLTRQQQIGLKHYDDFLDRMPREEAAEIERTVREMAESINPGLMAMACGSYRRGKLNCGDVDVLITHPDGKSHKGIFQKVLNGLKETGFLTDDLVTQEDNGEQKKYLGVCRLPGEGRKHRRLDIIVIPYSEFACALMYFTGSAHFNRSMRALAIKKGMSLSEHSLNTGVIRKGKEKIFGGTPLPCQTEEDVFRHLGLDYRPPHERDW</sequence>
<dbReference type="PRINTS" id="PR00869">
    <property type="entry name" value="DNAPOLX"/>
</dbReference>
<comment type="function">
    <text evidence="21">DNA polymerase that functions in several pathways of DNA repair. Involved in base excision repair (BER) responsible for repair of lesions that give rise to abasic (AP) sites in DNA. Also contributes to DNA double-strand break repair by non-homologous end joining and homologous recombination. Has both template-dependent and template-independent (terminal transferase) DNA polymerase activities. Also has a 5'-deoxyribose-5-phosphate lyase (dRP lyase) activity.</text>
</comment>
<dbReference type="PROSITE" id="PS00522">
    <property type="entry name" value="DNA_POLYMERASE_X"/>
    <property type="match status" value="1"/>
</dbReference>
<evidence type="ECO:0000256" key="7">
    <source>
        <dbReference type="ARBA" id="ARBA00022634"/>
    </source>
</evidence>
<evidence type="ECO:0000256" key="6">
    <source>
        <dbReference type="ARBA" id="ARBA00016513"/>
    </source>
</evidence>
<dbReference type="GO" id="GO:0046872">
    <property type="term" value="F:metal ion binding"/>
    <property type="evidence" value="ECO:0007669"/>
    <property type="project" value="UniProtKB-UniRule"/>
</dbReference>
<feature type="compositionally biased region" description="Polar residues" evidence="26">
    <location>
        <begin position="165"/>
        <end position="174"/>
    </location>
</feature>
<keyword evidence="19 23" id="KW-0539">Nucleus</keyword>
<dbReference type="OrthoDB" id="205514at2759"/>
<dbReference type="SMART" id="SM00483">
    <property type="entry name" value="POLXc"/>
    <property type="match status" value="1"/>
</dbReference>
<evidence type="ECO:0000256" key="16">
    <source>
        <dbReference type="ARBA" id="ARBA00023204"/>
    </source>
</evidence>
<dbReference type="FunFam" id="3.30.460.10:FF:000020">
    <property type="entry name" value="DNA polymerase lambda"/>
    <property type="match status" value="1"/>
</dbReference>
<evidence type="ECO:0000256" key="13">
    <source>
        <dbReference type="ARBA" id="ARBA00022842"/>
    </source>
</evidence>
<organism evidence="28 29">
    <name type="scientific">Branchiostoma floridae</name>
    <name type="common">Florida lancelet</name>
    <name type="synonym">Amphioxus</name>
    <dbReference type="NCBI Taxonomy" id="7739"/>
    <lineage>
        <taxon>Eukaryota</taxon>
        <taxon>Metazoa</taxon>
        <taxon>Chordata</taxon>
        <taxon>Cephalochordata</taxon>
        <taxon>Leptocardii</taxon>
        <taxon>Amphioxiformes</taxon>
        <taxon>Branchiostomatidae</taxon>
        <taxon>Branchiostoma</taxon>
    </lineage>
</organism>
<evidence type="ECO:0000256" key="24">
    <source>
        <dbReference type="PIRSR" id="PIRSR000817-1"/>
    </source>
</evidence>
<keyword evidence="15" id="KW-0238">DNA-binding</keyword>
<dbReference type="FunFam" id="3.30.210.10:FF:000001">
    <property type="entry name" value="DNA polymerase lambda"/>
    <property type="match status" value="1"/>
</dbReference>
<keyword evidence="12" id="KW-0227">DNA damage</keyword>
<dbReference type="Pfam" id="PF10391">
    <property type="entry name" value="DNA_pol_lambd_f"/>
    <property type="match status" value="1"/>
</dbReference>
<dbReference type="InterPro" id="IPR018944">
    <property type="entry name" value="DNA_pol_lambd_fingers_domain"/>
</dbReference>
<evidence type="ECO:0000259" key="27">
    <source>
        <dbReference type="PROSITE" id="PS50172"/>
    </source>
</evidence>
<keyword evidence="8 23" id="KW-0808">Transferase</keyword>
<dbReference type="Proteomes" id="UP000001554">
    <property type="component" value="Chromosome 4"/>
</dbReference>
<evidence type="ECO:0000256" key="4">
    <source>
        <dbReference type="ARBA" id="ARBA00008323"/>
    </source>
</evidence>
<dbReference type="Pfam" id="PF00533">
    <property type="entry name" value="BRCT"/>
    <property type="match status" value="1"/>
</dbReference>
<dbReference type="SMART" id="SM00292">
    <property type="entry name" value="BRCT"/>
    <property type="match status" value="1"/>
</dbReference>
<evidence type="ECO:0000256" key="8">
    <source>
        <dbReference type="ARBA" id="ARBA00022679"/>
    </source>
</evidence>
<evidence type="ECO:0000256" key="18">
    <source>
        <dbReference type="ARBA" id="ARBA00023239"/>
    </source>
</evidence>
<dbReference type="OMA" id="KWHGASA"/>
<dbReference type="InterPro" id="IPR036420">
    <property type="entry name" value="BRCT_dom_sf"/>
</dbReference>
<keyword evidence="10" id="KW-0235">DNA replication</keyword>
<feature type="compositionally biased region" description="Acidic residues" evidence="26">
    <location>
        <begin position="218"/>
        <end position="237"/>
    </location>
</feature>
<keyword evidence="11 23" id="KW-0479">Metal-binding</keyword>
<dbReference type="InterPro" id="IPR028207">
    <property type="entry name" value="DNA_pol_B_palm_palm"/>
</dbReference>
<dbReference type="PRINTS" id="PR00870">
    <property type="entry name" value="DNAPOLXBETA"/>
</dbReference>
<dbReference type="GO" id="GO:0005634">
    <property type="term" value="C:nucleus"/>
    <property type="evidence" value="ECO:0000318"/>
    <property type="project" value="GO_Central"/>
</dbReference>
<keyword evidence="13 23" id="KW-0460">Magnesium</keyword>
<dbReference type="GO" id="GO:0003677">
    <property type="term" value="F:DNA binding"/>
    <property type="evidence" value="ECO:0007669"/>
    <property type="project" value="UniProtKB-UniRule"/>
</dbReference>
<reference evidence="29" key="2">
    <citation type="submission" date="2025-08" db="UniProtKB">
        <authorList>
            <consortium name="RefSeq"/>
        </authorList>
    </citation>
    <scope>IDENTIFICATION</scope>
    <source>
        <strain evidence="29">S238N-H82</strain>
        <tissue evidence="29">Testes</tissue>
    </source>
</reference>
<dbReference type="Gene3D" id="3.40.50.10190">
    <property type="entry name" value="BRCT domain"/>
    <property type="match status" value="1"/>
</dbReference>
<dbReference type="InterPro" id="IPR019843">
    <property type="entry name" value="DNA_pol-X_BS"/>
</dbReference>
<dbReference type="PIRSF" id="PIRSF000817">
    <property type="entry name" value="DNA_NT"/>
    <property type="match status" value="1"/>
</dbReference>
<evidence type="ECO:0000256" key="22">
    <source>
        <dbReference type="ARBA" id="ARBA00061803"/>
    </source>
</evidence>
<dbReference type="SUPFAM" id="SSF52113">
    <property type="entry name" value="BRCT domain"/>
    <property type="match status" value="1"/>
</dbReference>
<dbReference type="InterPro" id="IPR029398">
    <property type="entry name" value="PolB_thumb"/>
</dbReference>
<feature type="binding site" evidence="24">
    <location>
        <position position="458"/>
    </location>
    <ligand>
        <name>Mg(2+)</name>
        <dbReference type="ChEBI" id="CHEBI:18420"/>
    </ligand>
</feature>
<keyword evidence="9 23" id="KW-0548">Nucleotidyltransferase</keyword>
<evidence type="ECO:0000256" key="2">
    <source>
        <dbReference type="ARBA" id="ARBA00001946"/>
    </source>
</evidence>
<dbReference type="PANTHER" id="PTHR11276">
    <property type="entry name" value="DNA POLYMERASE TYPE-X FAMILY MEMBER"/>
    <property type="match status" value="1"/>
</dbReference>
<dbReference type="SUPFAM" id="SSF81301">
    <property type="entry name" value="Nucleotidyltransferase"/>
    <property type="match status" value="1"/>
</dbReference>
<evidence type="ECO:0000313" key="29">
    <source>
        <dbReference type="RefSeq" id="XP_035671919.1"/>
    </source>
</evidence>
<dbReference type="InterPro" id="IPR002008">
    <property type="entry name" value="DNA_pol_X_beta-like"/>
</dbReference>
<dbReference type="InterPro" id="IPR002054">
    <property type="entry name" value="DNA-dir_DNA_pol_X"/>
</dbReference>
<evidence type="ECO:0000256" key="19">
    <source>
        <dbReference type="ARBA" id="ARBA00023242"/>
    </source>
</evidence>
<dbReference type="InterPro" id="IPR001357">
    <property type="entry name" value="BRCT_dom"/>
</dbReference>
<keyword evidence="16" id="KW-0234">DNA repair</keyword>
<feature type="region of interest" description="Disordered" evidence="26">
    <location>
        <begin position="147"/>
        <end position="274"/>
    </location>
</feature>
<dbReference type="CDD" id="cd00141">
    <property type="entry name" value="NT_POLXc"/>
    <property type="match status" value="1"/>
</dbReference>
<dbReference type="SUPFAM" id="SSF81585">
    <property type="entry name" value="PsbU/PolX domain-like"/>
    <property type="match status" value="1"/>
</dbReference>
<evidence type="ECO:0000256" key="10">
    <source>
        <dbReference type="ARBA" id="ARBA00022705"/>
    </source>
</evidence>
<dbReference type="AlphaFoldDB" id="A0A9J7KWM7"/>
<comment type="similarity">
    <text evidence="4 23">Belongs to the DNA polymerase type-X family.</text>
</comment>
<dbReference type="SUPFAM" id="SSF47802">
    <property type="entry name" value="DNA polymerase beta, N-terminal domain-like"/>
    <property type="match status" value="1"/>
</dbReference>
<evidence type="ECO:0000256" key="20">
    <source>
        <dbReference type="ARBA" id="ARBA00049244"/>
    </source>
</evidence>
<feature type="active site" description="Nucleophile; Schiff-base intermediate with DNA; for 5'-dRP lyase activity" evidence="25">
    <location>
        <position position="341"/>
    </location>
</feature>
<evidence type="ECO:0000256" key="12">
    <source>
        <dbReference type="ARBA" id="ARBA00022763"/>
    </source>
</evidence>
<dbReference type="Gene3D" id="3.30.460.10">
    <property type="entry name" value="Beta Polymerase, domain 2"/>
    <property type="match status" value="1"/>
</dbReference>
<dbReference type="Pfam" id="PF14792">
    <property type="entry name" value="DNA_pol_B_palm"/>
    <property type="match status" value="1"/>
</dbReference>
<dbReference type="RefSeq" id="XP_035671919.1">
    <property type="nucleotide sequence ID" value="XM_035816026.1"/>
</dbReference>
<dbReference type="EC" id="2.7.7.7" evidence="5"/>
<feature type="compositionally biased region" description="Low complexity" evidence="26">
    <location>
        <begin position="246"/>
        <end position="260"/>
    </location>
</feature>
<dbReference type="FunFam" id="3.40.50.10190:FF:000031">
    <property type="entry name" value="DNA polymerase"/>
    <property type="match status" value="1"/>
</dbReference>
<feature type="region of interest" description="Disordered" evidence="26">
    <location>
        <begin position="1"/>
        <end position="36"/>
    </location>
</feature>
<dbReference type="InterPro" id="IPR043519">
    <property type="entry name" value="NT_sf"/>
</dbReference>
<evidence type="ECO:0000256" key="5">
    <source>
        <dbReference type="ARBA" id="ARBA00012417"/>
    </source>
</evidence>
<dbReference type="Pfam" id="PF14716">
    <property type="entry name" value="HHH_8"/>
    <property type="match status" value="1"/>
</dbReference>
<keyword evidence="17" id="KW-0464">Manganese</keyword>
<protein>
    <recommendedName>
        <fullName evidence="6">DNA polymerase lambda</fullName>
        <ecNumber evidence="5">2.7.7.7</ecNumber>
    </recommendedName>
</protein>
<evidence type="ECO:0000256" key="21">
    <source>
        <dbReference type="ARBA" id="ARBA00054974"/>
    </source>
</evidence>
<dbReference type="GO" id="GO:0016829">
    <property type="term" value="F:lyase activity"/>
    <property type="evidence" value="ECO:0007669"/>
    <property type="project" value="UniProtKB-KW"/>
</dbReference>
<evidence type="ECO:0000256" key="15">
    <source>
        <dbReference type="ARBA" id="ARBA00023125"/>
    </source>
</evidence>
<comment type="subcellular location">
    <subcellularLocation>
        <location evidence="3 23">Nucleus</location>
    </subcellularLocation>
</comment>
<keyword evidence="28" id="KW-1185">Reference proteome</keyword>
<feature type="compositionally biased region" description="Basic and acidic residues" evidence="26">
    <location>
        <begin position="150"/>
        <end position="164"/>
    </location>
</feature>
<comment type="cofactor">
    <cofactor evidence="2 24">
        <name>Mg(2+)</name>
        <dbReference type="ChEBI" id="CHEBI:18420"/>
    </cofactor>
</comment>
<dbReference type="KEGG" id="bfo:118412950"/>
<accession>A0A9J7KWM7</accession>
<evidence type="ECO:0000256" key="23">
    <source>
        <dbReference type="PIRNR" id="PIRNR000817"/>
    </source>
</evidence>
<reference evidence="28" key="1">
    <citation type="journal article" date="2020" name="Nat. Ecol. Evol.">
        <title>Deeply conserved synteny resolves early events in vertebrate evolution.</title>
        <authorList>
            <person name="Simakov O."/>
            <person name="Marletaz F."/>
            <person name="Yue J.X."/>
            <person name="O'Connell B."/>
            <person name="Jenkins J."/>
            <person name="Brandt A."/>
            <person name="Calef R."/>
            <person name="Tung C.H."/>
            <person name="Huang T.K."/>
            <person name="Schmutz J."/>
            <person name="Satoh N."/>
            <person name="Yu J.K."/>
            <person name="Putnam N.H."/>
            <person name="Green R.E."/>
            <person name="Rokhsar D.S."/>
        </authorList>
    </citation>
    <scope>NUCLEOTIDE SEQUENCE [LARGE SCALE GENOMIC DNA]</scope>
    <source>
        <strain evidence="28">S238N-H82</strain>
    </source>
</reference>
<evidence type="ECO:0000256" key="14">
    <source>
        <dbReference type="ARBA" id="ARBA00022932"/>
    </source>
</evidence>
<evidence type="ECO:0000256" key="11">
    <source>
        <dbReference type="ARBA" id="ARBA00022723"/>
    </source>
</evidence>
<evidence type="ECO:0000256" key="1">
    <source>
        <dbReference type="ARBA" id="ARBA00001936"/>
    </source>
</evidence>
<keyword evidence="7" id="KW-0237">DNA synthesis</keyword>
<evidence type="ECO:0000256" key="26">
    <source>
        <dbReference type="SAM" id="MobiDB-lite"/>
    </source>
</evidence>
<comment type="catalytic activity">
    <reaction evidence="20">
        <text>DNA(n) + a 2'-deoxyribonucleoside 5'-triphosphate = DNA(n+1) + diphosphate</text>
        <dbReference type="Rhea" id="RHEA:22508"/>
        <dbReference type="Rhea" id="RHEA-COMP:17339"/>
        <dbReference type="Rhea" id="RHEA-COMP:17340"/>
        <dbReference type="ChEBI" id="CHEBI:33019"/>
        <dbReference type="ChEBI" id="CHEBI:61560"/>
        <dbReference type="ChEBI" id="CHEBI:173112"/>
        <dbReference type="EC" id="2.7.7.7"/>
    </reaction>
</comment>
<evidence type="ECO:0000256" key="3">
    <source>
        <dbReference type="ARBA" id="ARBA00004123"/>
    </source>
</evidence>
<dbReference type="InterPro" id="IPR022312">
    <property type="entry name" value="DNA_pol_X"/>
</dbReference>
<dbReference type="GO" id="GO:0006303">
    <property type="term" value="P:double-strand break repair via nonhomologous end joining"/>
    <property type="evidence" value="ECO:0000318"/>
    <property type="project" value="GO_Central"/>
</dbReference>
<comment type="subunit">
    <text evidence="22">Interacts with PCNA. Interacts with PAXX; promoting POLL recruitment to double-strand breaks (DSBs) and stimulation of the end-filling activity of POLL. Interacts with XRCC4; promoting POLL recruitment to double-strand breaks (DSBs) and stimulation of the end-filling activity of POLL. Interacts with NHEJ1/XLF; promoting POLL recruitment to double-strand breaks (DSBs) and stimulation of the end-filling activity of POLL.</text>
</comment>
<dbReference type="InterPro" id="IPR010996">
    <property type="entry name" value="HHH_MUS81"/>
</dbReference>
<dbReference type="Pfam" id="PF14791">
    <property type="entry name" value="DNA_pol_B_thumb"/>
    <property type="match status" value="1"/>
</dbReference>
<proteinExistence type="inferred from homology"/>
<keyword evidence="14" id="KW-0239">DNA-directed DNA polymerase</keyword>
<dbReference type="PROSITE" id="PS50172">
    <property type="entry name" value="BRCT"/>
    <property type="match status" value="1"/>
</dbReference>
<dbReference type="Gene3D" id="1.10.150.20">
    <property type="entry name" value="5' to 3' exonuclease, C-terminal subdomain"/>
    <property type="match status" value="1"/>
</dbReference>
<dbReference type="InterPro" id="IPR027421">
    <property type="entry name" value="DNA_pol_lamdba_lyase_dom_sf"/>
</dbReference>
<dbReference type="InterPro" id="IPR037160">
    <property type="entry name" value="DNA_Pol_thumb_sf"/>
</dbReference>
<evidence type="ECO:0000256" key="9">
    <source>
        <dbReference type="ARBA" id="ARBA00022695"/>
    </source>
</evidence>
<dbReference type="PANTHER" id="PTHR11276:SF28">
    <property type="entry name" value="DNA POLYMERASE LAMBDA"/>
    <property type="match status" value="1"/>
</dbReference>
<dbReference type="GeneID" id="118412950"/>
<dbReference type="InterPro" id="IPR001726">
    <property type="entry name" value="TdT/Mu"/>
</dbReference>
<feature type="domain" description="BRCT" evidence="27">
    <location>
        <begin position="40"/>
        <end position="136"/>
    </location>
</feature>
<keyword evidence="18" id="KW-0456">Lyase</keyword>
<feature type="binding site" evidence="24">
    <location>
        <position position="519"/>
    </location>
    <ligand>
        <name>Mg(2+)</name>
        <dbReference type="ChEBI" id="CHEBI:18420"/>
    </ligand>
</feature>
<feature type="binding site" evidence="24">
    <location>
        <position position="456"/>
    </location>
    <ligand>
        <name>Mg(2+)</name>
        <dbReference type="ChEBI" id="CHEBI:18420"/>
    </ligand>
</feature>
<dbReference type="GO" id="GO:0003887">
    <property type="term" value="F:DNA-directed DNA polymerase activity"/>
    <property type="evidence" value="ECO:0000318"/>
    <property type="project" value="GO_Central"/>
</dbReference>
<dbReference type="FunFam" id="1.10.150.20:FF:000010">
    <property type="entry name" value="DNA polymerase lambda"/>
    <property type="match status" value="1"/>
</dbReference>
<dbReference type="Gene3D" id="3.30.210.10">
    <property type="entry name" value="DNA polymerase, thumb domain"/>
    <property type="match status" value="1"/>
</dbReference>
<name>A0A9J7KWM7_BRAFL</name>
<dbReference type="Gene3D" id="1.10.150.110">
    <property type="entry name" value="DNA polymerase beta, N-terminal domain-like"/>
    <property type="match status" value="1"/>
</dbReference>
<evidence type="ECO:0000256" key="17">
    <source>
        <dbReference type="ARBA" id="ARBA00023211"/>
    </source>
</evidence>
<dbReference type="FunFam" id="1.10.150.110:FF:000004">
    <property type="entry name" value="DNA polymerase lambda"/>
    <property type="match status" value="1"/>
</dbReference>